<proteinExistence type="predicted"/>
<evidence type="ECO:0000313" key="4">
    <source>
        <dbReference type="Proteomes" id="UP000801492"/>
    </source>
</evidence>
<reference evidence="3" key="1">
    <citation type="submission" date="2019-08" db="EMBL/GenBank/DDBJ databases">
        <title>The genome of the North American firefly Photinus pyralis.</title>
        <authorList>
            <consortium name="Photinus pyralis genome working group"/>
            <person name="Fallon T.R."/>
            <person name="Sander Lower S.E."/>
            <person name="Weng J.-K."/>
        </authorList>
    </citation>
    <scope>NUCLEOTIDE SEQUENCE</scope>
    <source>
        <strain evidence="3">TRF0915ILg1</strain>
        <tissue evidence="3">Whole body</tissue>
    </source>
</reference>
<feature type="region of interest" description="Disordered" evidence="1">
    <location>
        <begin position="385"/>
        <end position="405"/>
    </location>
</feature>
<evidence type="ECO:0000256" key="2">
    <source>
        <dbReference type="SAM" id="SignalP"/>
    </source>
</evidence>
<feature type="compositionally biased region" description="Polar residues" evidence="1">
    <location>
        <begin position="163"/>
        <end position="172"/>
    </location>
</feature>
<name>A0A8K0C9B7_IGNLU</name>
<accession>A0A8K0C9B7</accession>
<comment type="caution">
    <text evidence="3">The sequence shown here is derived from an EMBL/GenBank/DDBJ whole genome shotgun (WGS) entry which is preliminary data.</text>
</comment>
<dbReference type="OrthoDB" id="8060624at2759"/>
<keyword evidence="2" id="KW-0732">Signal</keyword>
<evidence type="ECO:0000313" key="3">
    <source>
        <dbReference type="EMBL" id="KAF2880413.1"/>
    </source>
</evidence>
<feature type="chain" id="PRO_5035478870" evidence="2">
    <location>
        <begin position="22"/>
        <end position="434"/>
    </location>
</feature>
<protein>
    <submittedName>
        <fullName evidence="3">Uncharacterized protein</fullName>
    </submittedName>
</protein>
<gene>
    <name evidence="3" type="ORF">ILUMI_25747</name>
</gene>
<evidence type="ECO:0000256" key="1">
    <source>
        <dbReference type="SAM" id="MobiDB-lite"/>
    </source>
</evidence>
<dbReference type="Proteomes" id="UP000801492">
    <property type="component" value="Unassembled WGS sequence"/>
</dbReference>
<sequence length="434" mass="49334">MKLYYSSIFVIVLVLTVTTFSLETESNNEVDTPGNDLPETREREKLTIDNFRTKGEKARESGSVAQSCTKGLGRMKMVFTFEQENNLTLNKLRTTTFERNNIPHTFNKAKKMARNECPGVSDDVFEISEKANTGRKKHENMGETTENAATLDPSGSKTRENKISVQSPQTPVQGEAPVDLLSVLPKRYFASARPKTEDGTLQRTKLAQGKDHYIQAMNKILATEPYEDYFVKHGILYKYKDGKKLIVVPPSMQNDTLKKSLLPGTWQLYKPGDDVVVQNLHDKTWFPAKVVCAAGPRSFTVQKESGDMLRRNTFHLRHSLNKCNVSPDFSDTGNEVPKEKENVIFEENLEGNTGQELSGDSRMQQLPFLTLYTQFLILKPKPLHLHRSHSPDSRAEPHPEVGGHPYTRRLHILAARDWPTRRPPQIETIHTRRC</sequence>
<feature type="compositionally biased region" description="Basic and acidic residues" evidence="1">
    <location>
        <begin position="389"/>
        <end position="401"/>
    </location>
</feature>
<keyword evidence="4" id="KW-1185">Reference proteome</keyword>
<dbReference type="EMBL" id="VTPC01090970">
    <property type="protein sequence ID" value="KAF2880413.1"/>
    <property type="molecule type" value="Genomic_DNA"/>
</dbReference>
<feature type="region of interest" description="Disordered" evidence="1">
    <location>
        <begin position="133"/>
        <end position="172"/>
    </location>
</feature>
<feature type="compositionally biased region" description="Polar residues" evidence="1">
    <location>
        <begin position="142"/>
        <end position="156"/>
    </location>
</feature>
<organism evidence="3 4">
    <name type="scientific">Ignelater luminosus</name>
    <name type="common">Cucubano</name>
    <name type="synonym">Pyrophorus luminosus</name>
    <dbReference type="NCBI Taxonomy" id="2038154"/>
    <lineage>
        <taxon>Eukaryota</taxon>
        <taxon>Metazoa</taxon>
        <taxon>Ecdysozoa</taxon>
        <taxon>Arthropoda</taxon>
        <taxon>Hexapoda</taxon>
        <taxon>Insecta</taxon>
        <taxon>Pterygota</taxon>
        <taxon>Neoptera</taxon>
        <taxon>Endopterygota</taxon>
        <taxon>Coleoptera</taxon>
        <taxon>Polyphaga</taxon>
        <taxon>Elateriformia</taxon>
        <taxon>Elateroidea</taxon>
        <taxon>Elateridae</taxon>
        <taxon>Agrypninae</taxon>
        <taxon>Pyrophorini</taxon>
        <taxon>Ignelater</taxon>
    </lineage>
</organism>
<dbReference type="AlphaFoldDB" id="A0A8K0C9B7"/>
<feature type="signal peptide" evidence="2">
    <location>
        <begin position="1"/>
        <end position="21"/>
    </location>
</feature>